<reference evidence="16 17" key="1">
    <citation type="submission" date="2017-03" db="EMBL/GenBank/DDBJ databases">
        <title>Genome of the blue death feigning beetle - Asbolus verrucosus.</title>
        <authorList>
            <person name="Rider S.D."/>
        </authorList>
    </citation>
    <scope>NUCLEOTIDE SEQUENCE [LARGE SCALE GENOMIC DNA]</scope>
    <source>
        <strain evidence="16">Butters</strain>
        <tissue evidence="16">Head and leg muscle</tissue>
    </source>
</reference>
<keyword evidence="5" id="KW-0479">Metal-binding</keyword>
<comment type="subunit">
    <text evidence="12">Likely a component of a DCX (DDB1-CUL4-X-box) protein ligase complex. May interact with pic/DDB1.</text>
</comment>
<name>A0A482VAB4_ASBVE</name>
<dbReference type="SUPFAM" id="SSF88697">
    <property type="entry name" value="PUA domain-like"/>
    <property type="match status" value="1"/>
</dbReference>
<evidence type="ECO:0000256" key="6">
    <source>
        <dbReference type="ARBA" id="ARBA00022786"/>
    </source>
</evidence>
<dbReference type="Gene3D" id="2.30.130.40">
    <property type="entry name" value="LON domain-like"/>
    <property type="match status" value="1"/>
</dbReference>
<organism evidence="16 17">
    <name type="scientific">Asbolus verrucosus</name>
    <name type="common">Desert ironclad beetle</name>
    <dbReference type="NCBI Taxonomy" id="1661398"/>
    <lineage>
        <taxon>Eukaryota</taxon>
        <taxon>Metazoa</taxon>
        <taxon>Ecdysozoa</taxon>
        <taxon>Arthropoda</taxon>
        <taxon>Hexapoda</taxon>
        <taxon>Insecta</taxon>
        <taxon>Pterygota</taxon>
        <taxon>Neoptera</taxon>
        <taxon>Endopterygota</taxon>
        <taxon>Coleoptera</taxon>
        <taxon>Polyphaga</taxon>
        <taxon>Cucujiformia</taxon>
        <taxon>Tenebrionidae</taxon>
        <taxon>Pimeliinae</taxon>
        <taxon>Asbolus</taxon>
    </lineage>
</organism>
<comment type="pathway">
    <text evidence="2">Protein modification; protein ubiquitination.</text>
</comment>
<dbReference type="OrthoDB" id="267517at2759"/>
<accession>A0A482VAB4</accession>
<keyword evidence="17" id="KW-1185">Reference proteome</keyword>
<dbReference type="FunFam" id="2.170.150.20:FF:000005">
    <property type="entry name" value="Blast:Protein cereblon homolog"/>
    <property type="match status" value="1"/>
</dbReference>
<dbReference type="STRING" id="1661398.A0A482VAB4"/>
<evidence type="ECO:0000256" key="5">
    <source>
        <dbReference type="ARBA" id="ARBA00022723"/>
    </source>
</evidence>
<dbReference type="InterPro" id="IPR046336">
    <property type="entry name" value="Lon_prtase_N_sf"/>
</dbReference>
<dbReference type="InterPro" id="IPR034750">
    <property type="entry name" value="CULT"/>
</dbReference>
<dbReference type="UniPathway" id="UPA00143"/>
<keyword evidence="7" id="KW-0862">Zinc</keyword>
<dbReference type="GO" id="GO:0005634">
    <property type="term" value="C:nucleus"/>
    <property type="evidence" value="ECO:0007669"/>
    <property type="project" value="UniProtKB-SubCell"/>
</dbReference>
<dbReference type="PROSITE" id="PS51787">
    <property type="entry name" value="LON_N"/>
    <property type="match status" value="1"/>
</dbReference>
<evidence type="ECO:0000256" key="4">
    <source>
        <dbReference type="ARBA" id="ARBA00014394"/>
    </source>
</evidence>
<dbReference type="EMBL" id="QDEB01122185">
    <property type="protein sequence ID" value="RZB40108.1"/>
    <property type="molecule type" value="Genomic_DNA"/>
</dbReference>
<evidence type="ECO:0000256" key="9">
    <source>
        <dbReference type="ARBA" id="ARBA00023242"/>
    </source>
</evidence>
<proteinExistence type="inferred from homology"/>
<protein>
    <recommendedName>
        <fullName evidence="4">Protein cereblon</fullName>
    </recommendedName>
    <alternativeName>
        <fullName evidence="10">Protein ohgata</fullName>
    </alternativeName>
</protein>
<dbReference type="AlphaFoldDB" id="A0A482VAB4"/>
<gene>
    <name evidence="16" type="ORF">BDFB_006903</name>
</gene>
<dbReference type="CDD" id="cd15777">
    <property type="entry name" value="CRBN_C_like"/>
    <property type="match status" value="1"/>
</dbReference>
<evidence type="ECO:0000256" key="13">
    <source>
        <dbReference type="SAM" id="MobiDB-lite"/>
    </source>
</evidence>
<dbReference type="Gene3D" id="2.170.150.20">
    <property type="entry name" value="Peptide methionine sulfoxide reductase"/>
    <property type="match status" value="1"/>
</dbReference>
<feature type="domain" description="CULT" evidence="15">
    <location>
        <begin position="299"/>
        <end position="404"/>
    </location>
</feature>
<keyword evidence="8" id="KW-0832">Ubl conjugation</keyword>
<evidence type="ECO:0000256" key="11">
    <source>
        <dbReference type="ARBA" id="ARBA00046075"/>
    </source>
</evidence>
<keyword evidence="6" id="KW-0833">Ubl conjugation pathway</keyword>
<dbReference type="Gene3D" id="1.20.58.1480">
    <property type="match status" value="1"/>
</dbReference>
<dbReference type="Pfam" id="PF03226">
    <property type="entry name" value="Yippee-Mis18"/>
    <property type="match status" value="1"/>
</dbReference>
<keyword evidence="9" id="KW-0539">Nucleus</keyword>
<evidence type="ECO:0000256" key="3">
    <source>
        <dbReference type="ARBA" id="ARBA00005293"/>
    </source>
</evidence>
<evidence type="ECO:0000256" key="12">
    <source>
        <dbReference type="ARBA" id="ARBA00046796"/>
    </source>
</evidence>
<evidence type="ECO:0000259" key="15">
    <source>
        <dbReference type="PROSITE" id="PS51788"/>
    </source>
</evidence>
<dbReference type="InterPro" id="IPR004910">
    <property type="entry name" value="Yippee/Mis18/Cereblon"/>
</dbReference>
<dbReference type="GO" id="GO:0046872">
    <property type="term" value="F:metal ion binding"/>
    <property type="evidence" value="ECO:0007669"/>
    <property type="project" value="UniProtKB-KW"/>
</dbReference>
<dbReference type="InterPro" id="IPR003111">
    <property type="entry name" value="Lon_prtase_N"/>
</dbReference>
<dbReference type="InterPro" id="IPR015947">
    <property type="entry name" value="PUA-like_sf"/>
</dbReference>
<dbReference type="GO" id="GO:0016567">
    <property type="term" value="P:protein ubiquitination"/>
    <property type="evidence" value="ECO:0007669"/>
    <property type="project" value="UniProtKB-UniPathway"/>
</dbReference>
<evidence type="ECO:0000256" key="2">
    <source>
        <dbReference type="ARBA" id="ARBA00004906"/>
    </source>
</evidence>
<dbReference type="PROSITE" id="PS51788">
    <property type="entry name" value="CULT"/>
    <property type="match status" value="1"/>
</dbReference>
<evidence type="ECO:0000259" key="14">
    <source>
        <dbReference type="PROSITE" id="PS51787"/>
    </source>
</evidence>
<feature type="region of interest" description="Disordered" evidence="13">
    <location>
        <begin position="1"/>
        <end position="43"/>
    </location>
</feature>
<evidence type="ECO:0000313" key="16">
    <source>
        <dbReference type="EMBL" id="RZB40108.1"/>
    </source>
</evidence>
<dbReference type="SMART" id="SM00464">
    <property type="entry name" value="LON"/>
    <property type="match status" value="1"/>
</dbReference>
<evidence type="ECO:0000256" key="8">
    <source>
        <dbReference type="ARBA" id="ARBA00022843"/>
    </source>
</evidence>
<comment type="function">
    <text evidence="11">Substrate recognition component of a DCX (DDB1-CUL4-X-box) E3 protein ligase complex that mediates the ubiquitination and subsequent proteasomal degradation of target proteins. Has an essential role in mediating growth by negatively regulating insulin signaling. It also has a role in maintaining presynaptic function in the neuromuscular junction synapses of third-instar larvae.</text>
</comment>
<comment type="subcellular location">
    <subcellularLocation>
        <location evidence="1">Nucleus</location>
    </subcellularLocation>
</comment>
<evidence type="ECO:0000256" key="1">
    <source>
        <dbReference type="ARBA" id="ARBA00004123"/>
    </source>
</evidence>
<feature type="compositionally biased region" description="Basic and acidic residues" evidence="13">
    <location>
        <begin position="23"/>
        <end position="37"/>
    </location>
</feature>
<comment type="caution">
    <text evidence="16">The sequence shown here is derived from an EMBL/GenBank/DDBJ whole genome shotgun (WGS) entry which is preliminary data.</text>
</comment>
<dbReference type="Pfam" id="PF02190">
    <property type="entry name" value="LON_substr_bdg"/>
    <property type="match status" value="1"/>
</dbReference>
<evidence type="ECO:0000313" key="17">
    <source>
        <dbReference type="Proteomes" id="UP000292052"/>
    </source>
</evidence>
<evidence type="ECO:0000256" key="10">
    <source>
        <dbReference type="ARBA" id="ARBA00030079"/>
    </source>
</evidence>
<feature type="domain" description="Lon N-terminal" evidence="14">
    <location>
        <begin position="72"/>
        <end position="300"/>
    </location>
</feature>
<evidence type="ECO:0000256" key="7">
    <source>
        <dbReference type="ARBA" id="ARBA00022833"/>
    </source>
</evidence>
<dbReference type="Proteomes" id="UP000292052">
    <property type="component" value="Unassembled WGS sequence"/>
</dbReference>
<sequence>MSDSDDNANNLPDGQIENGHVPADSRSDRARDRRSENGQECDQFDIDLPTSHRYLGKLDNVTGYAFYDDGEITTLAAIQTNTLVFPGFTLPLVLNNDLEINMLQRHTQKKNAFVLLTPNKNFKGIFPFGVIMEIFETHLRNDVLYLKARSRQRCRLIPGKEIKTLIGELYQVTVKVMLEPPITSPIYNTQLNSLKIHRMYKCTEYREFCKCRKYRQYHLSQYPLAGWVYDKHEMCFLLDQLIRGLSSYYLIEFVPDDPVQLSYWFVQNFQLRHEERLKIMVLGTAVERLRLELKYLNMKRLICCANCDAEIAQQNDVFPMSKDGVQSNYCNPGGYVYETVTVSEATNFNLVGPPSAQFSWFPGYSWTIMQCKMCSSHLGWKFSSVSLKPDSFYGLAKSGFDVKIVDEGSDNL</sequence>
<comment type="similarity">
    <text evidence="3">Belongs to the CRBN family.</text>
</comment>